<dbReference type="PATRIC" id="fig|907348.3.peg.85"/>
<proteinExistence type="predicted"/>
<reference evidence="1 2" key="1">
    <citation type="submission" date="2011-09" db="EMBL/GenBank/DDBJ databases">
        <title>The draft genome of Treponema saccharophilum DSM 2985.</title>
        <authorList>
            <consortium name="US DOE Joint Genome Institute (JGI-PGF)"/>
            <person name="Lucas S."/>
            <person name="Copeland A."/>
            <person name="Lapidus A."/>
            <person name="Glavina del Rio T."/>
            <person name="Dalin E."/>
            <person name="Tice H."/>
            <person name="Bruce D."/>
            <person name="Goodwin L."/>
            <person name="Pitluck S."/>
            <person name="Peters L."/>
            <person name="Kyrpides N."/>
            <person name="Mavromatis K."/>
            <person name="Ivanova N."/>
            <person name="Markowitz V."/>
            <person name="Cheng J.-F."/>
            <person name="Hugenholtz P."/>
            <person name="Woyke T."/>
            <person name="Wu D."/>
            <person name="Gronow S."/>
            <person name="Wellnitz S."/>
            <person name="Brambilla E."/>
            <person name="Klenk H.-P."/>
            <person name="Eisen J.A."/>
        </authorList>
    </citation>
    <scope>NUCLEOTIDE SEQUENCE [LARGE SCALE GENOMIC DNA]</scope>
    <source>
        <strain evidence="1 2">DSM 2985</strain>
    </source>
</reference>
<name>H7EH24_9SPIR</name>
<gene>
    <name evidence="1" type="ORF">TresaDRAFT_2709</name>
</gene>
<evidence type="ECO:0000313" key="1">
    <source>
        <dbReference type="EMBL" id="EIC03091.1"/>
    </source>
</evidence>
<dbReference type="AlphaFoldDB" id="H7EH24"/>
<accession>H7EH24</accession>
<dbReference type="Proteomes" id="UP000003571">
    <property type="component" value="Unassembled WGS sequence"/>
</dbReference>
<comment type="caution">
    <text evidence="1">The sequence shown here is derived from an EMBL/GenBank/DDBJ whole genome shotgun (WGS) entry which is preliminary data.</text>
</comment>
<keyword evidence="2" id="KW-1185">Reference proteome</keyword>
<dbReference type="STRING" id="907348.TresaDRAFT_2709"/>
<dbReference type="RefSeq" id="WP_002701798.1">
    <property type="nucleotide sequence ID" value="NZ_AGRW01000023.1"/>
</dbReference>
<organism evidence="1 2">
    <name type="scientific">Treponema saccharophilum DSM 2985</name>
    <dbReference type="NCBI Taxonomy" id="907348"/>
    <lineage>
        <taxon>Bacteria</taxon>
        <taxon>Pseudomonadati</taxon>
        <taxon>Spirochaetota</taxon>
        <taxon>Spirochaetia</taxon>
        <taxon>Spirochaetales</taxon>
        <taxon>Treponemataceae</taxon>
        <taxon>Treponema</taxon>
    </lineage>
</organism>
<sequence>MNFGKIVLLAVVLLNFAGCFGGGRRLKREYNTKEELQQDIVNAVSEQYGMQFEIGKGLSGNPPTMALGWDFGFYGYLRPVDYSEEYKNYNLYTDYTVCNETGTFKTQAHVRMFEKQLKADVEKILDDIGMKYDILEFRGMDRNINKWSKDSSYEEYKRTNDFETWIYIKLPPQKTFDHESNRKYYAPIVLPMVKKLYSALEPEYNVTLLFYLDEFHSEYYSKFEKKLYVDDIKNPVAVCLDLGRYNNYLDWTEEDFRREVHITSEEPFITAWKKANGLE</sequence>
<dbReference type="EMBL" id="AGRW01000023">
    <property type="protein sequence ID" value="EIC03091.1"/>
    <property type="molecule type" value="Genomic_DNA"/>
</dbReference>
<evidence type="ECO:0000313" key="2">
    <source>
        <dbReference type="Proteomes" id="UP000003571"/>
    </source>
</evidence>
<protein>
    <submittedName>
        <fullName evidence="1">Uncharacterized protein</fullName>
    </submittedName>
</protein>